<evidence type="ECO:0000313" key="3">
    <source>
        <dbReference type="Proteomes" id="UP001203423"/>
    </source>
</evidence>
<dbReference type="InterPro" id="IPR017737">
    <property type="entry name" value="TssE1-like"/>
</dbReference>
<evidence type="ECO:0000259" key="1">
    <source>
        <dbReference type="Pfam" id="PF04965"/>
    </source>
</evidence>
<dbReference type="InterPro" id="IPR007048">
    <property type="entry name" value="IraD/Gp25-like"/>
</dbReference>
<organism evidence="2 3">
    <name type="scientific">Shewanella surugensis</name>
    <dbReference type="NCBI Taxonomy" id="212020"/>
    <lineage>
        <taxon>Bacteria</taxon>
        <taxon>Pseudomonadati</taxon>
        <taxon>Pseudomonadota</taxon>
        <taxon>Gammaproteobacteria</taxon>
        <taxon>Alteromonadales</taxon>
        <taxon>Shewanellaceae</taxon>
        <taxon>Shewanella</taxon>
    </lineage>
</organism>
<protein>
    <submittedName>
        <fullName evidence="2">Type VI secretion system baseplate subunit TssE</fullName>
    </submittedName>
</protein>
<dbReference type="Pfam" id="PF04965">
    <property type="entry name" value="GPW_gp25"/>
    <property type="match status" value="1"/>
</dbReference>
<dbReference type="PANTHER" id="PTHR38595:SF2">
    <property type="entry name" value="TYPE VI SECRETION SYSTEM BASEPLATE SUBUNIT TSSE"/>
    <property type="match status" value="1"/>
</dbReference>
<gene>
    <name evidence="2" type="primary">tssE</name>
    <name evidence="2" type="ORF">L2764_13945</name>
</gene>
<name>A0ABT0LCY7_9GAMM</name>
<dbReference type="PANTHER" id="PTHR38595">
    <property type="entry name" value="CYTOPLASMIC PROTEIN-RELATED"/>
    <property type="match status" value="1"/>
</dbReference>
<dbReference type="Proteomes" id="UP001203423">
    <property type="component" value="Unassembled WGS sequence"/>
</dbReference>
<accession>A0ABT0LCY7</accession>
<keyword evidence="3" id="KW-1185">Reference proteome</keyword>
<evidence type="ECO:0000313" key="2">
    <source>
        <dbReference type="EMBL" id="MCL1125548.1"/>
    </source>
</evidence>
<feature type="domain" description="IraD/Gp25-like" evidence="1">
    <location>
        <begin position="36"/>
        <end position="121"/>
    </location>
</feature>
<dbReference type="Gene3D" id="3.10.450.40">
    <property type="match status" value="1"/>
</dbReference>
<dbReference type="EMBL" id="JAKIKS010000052">
    <property type="protein sequence ID" value="MCL1125548.1"/>
    <property type="molecule type" value="Genomic_DNA"/>
</dbReference>
<dbReference type="SUPFAM" id="SSF160719">
    <property type="entry name" value="gpW/gp25-like"/>
    <property type="match status" value="1"/>
</dbReference>
<reference evidence="2 3" key="1">
    <citation type="submission" date="2022-01" db="EMBL/GenBank/DDBJ databases">
        <title>Whole genome-based taxonomy of the Shewanellaceae.</title>
        <authorList>
            <person name="Martin-Rodriguez A.J."/>
        </authorList>
    </citation>
    <scope>NUCLEOTIDE SEQUENCE [LARGE SCALE GENOMIC DNA]</scope>
    <source>
        <strain evidence="2 3">DSM 17177</strain>
    </source>
</reference>
<dbReference type="InterPro" id="IPR053176">
    <property type="entry name" value="T6SS_TssE1-like"/>
</dbReference>
<sequence length="143" mass="16328">MFDTEENKLRGSSFFERLIPDAPRVSAYHSSVDETMDSIKRSIARVLNARIGESQSCPEYGLLDFNDASLGSFDLGLQIRLSIKNCIERFEPRISNVEVTVFHDESSPLNLTFNIVGKLAVSHMDEKIQIELFLDNNRKYRVI</sequence>
<comment type="caution">
    <text evidence="2">The sequence shown here is derived from an EMBL/GenBank/DDBJ whole genome shotgun (WGS) entry which is preliminary data.</text>
</comment>
<proteinExistence type="predicted"/>
<dbReference type="RefSeq" id="WP_248940862.1">
    <property type="nucleotide sequence ID" value="NZ_JAKIKS010000052.1"/>
</dbReference>
<dbReference type="NCBIfam" id="TIGR03357">
    <property type="entry name" value="VI_zyme"/>
    <property type="match status" value="1"/>
</dbReference>